<dbReference type="CDD" id="cd00293">
    <property type="entry name" value="USP-like"/>
    <property type="match status" value="1"/>
</dbReference>
<proteinExistence type="inferred from homology"/>
<comment type="similarity">
    <text evidence="1">Belongs to the universal stress protein A family.</text>
</comment>
<feature type="domain" description="UspA" evidence="2">
    <location>
        <begin position="4"/>
        <end position="149"/>
    </location>
</feature>
<reference evidence="3" key="1">
    <citation type="journal article" date="2020" name="Biotechnol. Biofuels">
        <title>New insights from the biogas microbiome by comprehensive genome-resolved metagenomics of nearly 1600 species originating from multiple anaerobic digesters.</title>
        <authorList>
            <person name="Campanaro S."/>
            <person name="Treu L."/>
            <person name="Rodriguez-R L.M."/>
            <person name="Kovalovszki A."/>
            <person name="Ziels R.M."/>
            <person name="Maus I."/>
            <person name="Zhu X."/>
            <person name="Kougias P.G."/>
            <person name="Basile A."/>
            <person name="Luo G."/>
            <person name="Schluter A."/>
            <person name="Konstantinidis K.T."/>
            <person name="Angelidaki I."/>
        </authorList>
    </citation>
    <scope>NUCLEOTIDE SEQUENCE</scope>
    <source>
        <strain evidence="3">AS06rmzACSIP_7</strain>
    </source>
</reference>
<dbReference type="SUPFAM" id="SSF52402">
    <property type="entry name" value="Adenine nucleotide alpha hydrolases-like"/>
    <property type="match status" value="1"/>
</dbReference>
<evidence type="ECO:0000313" key="4">
    <source>
        <dbReference type="Proteomes" id="UP000777265"/>
    </source>
</evidence>
<dbReference type="Proteomes" id="UP000777265">
    <property type="component" value="Unassembled WGS sequence"/>
</dbReference>
<accession>A0A351U1G4</accession>
<dbReference type="Gene3D" id="3.40.50.620">
    <property type="entry name" value="HUPs"/>
    <property type="match status" value="1"/>
</dbReference>
<dbReference type="InterPro" id="IPR006016">
    <property type="entry name" value="UspA"/>
</dbReference>
<dbReference type="PANTHER" id="PTHR46268">
    <property type="entry name" value="STRESS RESPONSE PROTEIN NHAX"/>
    <property type="match status" value="1"/>
</dbReference>
<dbReference type="InterPro" id="IPR006015">
    <property type="entry name" value="Universal_stress_UspA"/>
</dbReference>
<evidence type="ECO:0000259" key="2">
    <source>
        <dbReference type="Pfam" id="PF00582"/>
    </source>
</evidence>
<protein>
    <submittedName>
        <fullName evidence="3">Universal stress protein</fullName>
    </submittedName>
</protein>
<organism evidence="3 4">
    <name type="scientific">Syntrophorhabdus aromaticivorans</name>
    <dbReference type="NCBI Taxonomy" id="328301"/>
    <lineage>
        <taxon>Bacteria</taxon>
        <taxon>Pseudomonadati</taxon>
        <taxon>Thermodesulfobacteriota</taxon>
        <taxon>Syntrophorhabdia</taxon>
        <taxon>Syntrophorhabdales</taxon>
        <taxon>Syntrophorhabdaceae</taxon>
        <taxon>Syntrophorhabdus</taxon>
    </lineage>
</organism>
<dbReference type="Pfam" id="PF00582">
    <property type="entry name" value="Usp"/>
    <property type="match status" value="1"/>
</dbReference>
<dbReference type="STRING" id="909663.GCA_000512235_00595"/>
<dbReference type="AlphaFoldDB" id="A0A351U1G4"/>
<evidence type="ECO:0000313" key="3">
    <source>
        <dbReference type="EMBL" id="NLW34343.1"/>
    </source>
</evidence>
<name>A0A351U1G4_9BACT</name>
<dbReference type="InterPro" id="IPR014729">
    <property type="entry name" value="Rossmann-like_a/b/a_fold"/>
</dbReference>
<gene>
    <name evidence="3" type="ORF">GXY80_02520</name>
</gene>
<comment type="caution">
    <text evidence="3">The sequence shown here is derived from an EMBL/GenBank/DDBJ whole genome shotgun (WGS) entry which is preliminary data.</text>
</comment>
<reference evidence="3" key="2">
    <citation type="submission" date="2020-01" db="EMBL/GenBank/DDBJ databases">
        <authorList>
            <person name="Campanaro S."/>
        </authorList>
    </citation>
    <scope>NUCLEOTIDE SEQUENCE</scope>
    <source>
        <strain evidence="3">AS06rmzACSIP_7</strain>
    </source>
</reference>
<evidence type="ECO:0000256" key="1">
    <source>
        <dbReference type="ARBA" id="ARBA00008791"/>
    </source>
</evidence>
<sequence length="149" mass="16662">MLMPTRILVPTDFSEYSDKALRQAFDIAKQYKAKVYVLHVIHEKMGDRIDDYGLTYPSYVKDMETKMIDGARMQLQKQIDKLPQSKELEIVSEVVIGNASEVILEEEVSKGIDLVVIASLGQTGIAKYLIGSVARNVLKGSKCPVLLTK</sequence>
<dbReference type="EMBL" id="JAAYEE010000040">
    <property type="protein sequence ID" value="NLW34343.1"/>
    <property type="molecule type" value="Genomic_DNA"/>
</dbReference>
<dbReference type="PANTHER" id="PTHR46268:SF6">
    <property type="entry name" value="UNIVERSAL STRESS PROTEIN UP12"/>
    <property type="match status" value="1"/>
</dbReference>
<dbReference type="PRINTS" id="PR01438">
    <property type="entry name" value="UNVRSLSTRESS"/>
</dbReference>